<sequence>MLFAEIKDIYQQLWRTVKITDLNATDAVVSKIMSNRGRYEQAQRESGVWWPVIAAIHNLEASLSFNGHLHNGDSLSARTKNVPAGRPISGTAPFTWEESAADALAMKRTDQVNFLDTPEEILWYCERYNGWGYQTGAGRNSTPPRRSPYLWSKTNHWTKGKFTADGRFDPNAGSAQVGVAAILKRIEQLGHISFDTLQPTVPALTNGQRPILRVGDKGFWVGVAQHTVNGCGFGPLSVNNNFDSTTERIIMKFQRSVGLNDDGDVGPLTWAALDAHKKLPGWTPLSGSSQPASTTPVAAPIL</sequence>
<comment type="caution">
    <text evidence="3">The sequence shown here is derived from an EMBL/GenBank/DDBJ whole genome shotgun (WGS) entry which is preliminary data.</text>
</comment>
<feature type="region of interest" description="Disordered" evidence="1">
    <location>
        <begin position="282"/>
        <end position="302"/>
    </location>
</feature>
<organism evidence="3 4">
    <name type="scientific">Funiculus sociatus GB2-A5</name>
    <dbReference type="NCBI Taxonomy" id="2933946"/>
    <lineage>
        <taxon>Bacteria</taxon>
        <taxon>Bacillati</taxon>
        <taxon>Cyanobacteriota</taxon>
        <taxon>Cyanophyceae</taxon>
        <taxon>Coleofasciculales</taxon>
        <taxon>Coleofasciculaceae</taxon>
        <taxon>Funiculus</taxon>
    </lineage>
</organism>
<feature type="compositionally biased region" description="Polar residues" evidence="1">
    <location>
        <begin position="285"/>
        <end position="296"/>
    </location>
</feature>
<evidence type="ECO:0000313" key="3">
    <source>
        <dbReference type="EMBL" id="MEP0866061.1"/>
    </source>
</evidence>
<keyword evidence="4" id="KW-1185">Reference proteome</keyword>
<dbReference type="InterPro" id="IPR036365">
    <property type="entry name" value="PGBD-like_sf"/>
</dbReference>
<proteinExistence type="predicted"/>
<protein>
    <submittedName>
        <fullName evidence="3">Peptidoglycan-binding protein</fullName>
    </submittedName>
</protein>
<accession>A0ABV0JTR1</accession>
<name>A0ABV0JTR1_9CYAN</name>
<dbReference type="Pfam" id="PF01471">
    <property type="entry name" value="PG_binding_1"/>
    <property type="match status" value="1"/>
</dbReference>
<dbReference type="InterPro" id="IPR002477">
    <property type="entry name" value="Peptidoglycan-bd-like"/>
</dbReference>
<evidence type="ECO:0000256" key="1">
    <source>
        <dbReference type="SAM" id="MobiDB-lite"/>
    </source>
</evidence>
<dbReference type="InterPro" id="IPR036366">
    <property type="entry name" value="PGBDSf"/>
</dbReference>
<dbReference type="SUPFAM" id="SSF47090">
    <property type="entry name" value="PGBD-like"/>
    <property type="match status" value="1"/>
</dbReference>
<dbReference type="EMBL" id="JAMPKK010000036">
    <property type="protein sequence ID" value="MEP0866061.1"/>
    <property type="molecule type" value="Genomic_DNA"/>
</dbReference>
<gene>
    <name evidence="3" type="ORF">NDI37_16465</name>
</gene>
<evidence type="ECO:0000259" key="2">
    <source>
        <dbReference type="Pfam" id="PF01471"/>
    </source>
</evidence>
<feature type="domain" description="Peptidoglycan binding-like" evidence="2">
    <location>
        <begin position="224"/>
        <end position="273"/>
    </location>
</feature>
<reference evidence="3 4" key="1">
    <citation type="submission" date="2022-04" db="EMBL/GenBank/DDBJ databases">
        <title>Positive selection, recombination, and allopatry shape intraspecific diversity of widespread and dominant cyanobacteria.</title>
        <authorList>
            <person name="Wei J."/>
            <person name="Shu W."/>
            <person name="Hu C."/>
        </authorList>
    </citation>
    <scope>NUCLEOTIDE SEQUENCE [LARGE SCALE GENOMIC DNA]</scope>
    <source>
        <strain evidence="3 4">GB2-A5</strain>
    </source>
</reference>
<dbReference type="Gene3D" id="1.10.101.10">
    <property type="entry name" value="PGBD-like superfamily/PGBD"/>
    <property type="match status" value="1"/>
</dbReference>
<dbReference type="Proteomes" id="UP001442494">
    <property type="component" value="Unassembled WGS sequence"/>
</dbReference>
<evidence type="ECO:0000313" key="4">
    <source>
        <dbReference type="Proteomes" id="UP001442494"/>
    </source>
</evidence>
<dbReference type="RefSeq" id="WP_190419557.1">
    <property type="nucleotide sequence ID" value="NZ_JAMPKK010000036.1"/>
</dbReference>